<dbReference type="HOGENOM" id="CLU_028255_0_0_9"/>
<dbReference type="EC" id="2.7.1.31" evidence="5"/>
<dbReference type="Pfam" id="PF02595">
    <property type="entry name" value="Gly_kinase"/>
    <property type="match status" value="1"/>
</dbReference>
<accession>C7GA50</accession>
<dbReference type="Proteomes" id="UP000004828">
    <property type="component" value="Unassembled WGS sequence"/>
</dbReference>
<dbReference type="Gene3D" id="3.90.1510.10">
    <property type="entry name" value="Glycerate kinase, domain 2"/>
    <property type="match status" value="1"/>
</dbReference>
<dbReference type="PANTHER" id="PTHR21599">
    <property type="entry name" value="GLYCERATE KINASE"/>
    <property type="match status" value="1"/>
</dbReference>
<dbReference type="AlphaFoldDB" id="C7GA50"/>
<comment type="caution">
    <text evidence="5">The sequence shown here is derived from an EMBL/GenBank/DDBJ whole genome shotgun (WGS) entry which is preliminary data.</text>
</comment>
<evidence type="ECO:0000256" key="1">
    <source>
        <dbReference type="ARBA" id="ARBA00006284"/>
    </source>
</evidence>
<dbReference type="Gene3D" id="3.40.50.10350">
    <property type="entry name" value="Glycerate kinase, domain 1"/>
    <property type="match status" value="1"/>
</dbReference>
<name>C7GA50_9FIRM</name>
<evidence type="ECO:0000313" key="5">
    <source>
        <dbReference type="EMBL" id="EEV01302.1"/>
    </source>
</evidence>
<dbReference type="GO" id="GO:0031388">
    <property type="term" value="P:organic acid phosphorylation"/>
    <property type="evidence" value="ECO:0007669"/>
    <property type="project" value="UniProtKB-UniRule"/>
</dbReference>
<organism evidence="5 6">
    <name type="scientific">Roseburia intestinalis L1-82</name>
    <dbReference type="NCBI Taxonomy" id="536231"/>
    <lineage>
        <taxon>Bacteria</taxon>
        <taxon>Bacillati</taxon>
        <taxon>Bacillota</taxon>
        <taxon>Clostridia</taxon>
        <taxon>Lachnospirales</taxon>
        <taxon>Lachnospiraceae</taxon>
        <taxon>Roseburia</taxon>
    </lineage>
</organism>
<dbReference type="PANTHER" id="PTHR21599:SF0">
    <property type="entry name" value="GLYCERATE KINASE"/>
    <property type="match status" value="1"/>
</dbReference>
<dbReference type="InterPro" id="IPR004381">
    <property type="entry name" value="Glycerate_kinase"/>
</dbReference>
<sequence>MEIYMKVVAAIDSFKGSMTSMEAGNAVKKGILAAKPDAEVVVNPLADGGEGTVDALIEGLGAEKIPVTVAGPLGEKVSCYYGFLEETKTAVMEMASAAGITLVIKKDPLRASTYGVGEMIADALKRGCKNFMIGIGGSATNDGGIGMLKALGFEFFDEDGNDVGEGAAALVKIEVIRTENKNPLLSGAKFQIACDVKNPLCGKQGATYIFGSQKGVTEEQKDQIDEAMRHYADVTKESLGCDFADCEGAGAAGGLGYAFLSYLAGELIPGVELILHATGLEEKMKNADVVVTGEGRLDAQTVMGKAPVGVAALAKKYNAKVIAFAGSVAPEAKVCNRAGIDAFFPIVRGVATLEEAMKKENAMENIAATAEQVFRLL</sequence>
<reference evidence="5 6" key="1">
    <citation type="submission" date="2009-08" db="EMBL/GenBank/DDBJ databases">
        <authorList>
            <person name="Weinstock G."/>
            <person name="Sodergren E."/>
            <person name="Clifton S."/>
            <person name="Fulton L."/>
            <person name="Fulton B."/>
            <person name="Courtney L."/>
            <person name="Fronick C."/>
            <person name="Harrison M."/>
            <person name="Strong C."/>
            <person name="Farmer C."/>
            <person name="Delahaunty K."/>
            <person name="Markovic C."/>
            <person name="Hall O."/>
            <person name="Minx P."/>
            <person name="Tomlinson C."/>
            <person name="Mitreva M."/>
            <person name="Nelson J."/>
            <person name="Hou S."/>
            <person name="Wollam A."/>
            <person name="Pepin K.H."/>
            <person name="Johnson M."/>
            <person name="Bhonagiri V."/>
            <person name="Nash W.E."/>
            <person name="Warren W."/>
            <person name="Chinwalla A."/>
            <person name="Mardis E.R."/>
            <person name="Wilson R.K."/>
        </authorList>
    </citation>
    <scope>NUCLEOTIDE SEQUENCE [LARGE SCALE GENOMIC DNA]</scope>
    <source>
        <strain evidence="5 6">L1-82</strain>
    </source>
</reference>
<dbReference type="InterPro" id="IPR036129">
    <property type="entry name" value="Glycerate_kinase_sf"/>
</dbReference>
<evidence type="ECO:0000313" key="6">
    <source>
        <dbReference type="Proteomes" id="UP000004828"/>
    </source>
</evidence>
<proteinExistence type="inferred from homology"/>
<dbReference type="SUPFAM" id="SSF110738">
    <property type="entry name" value="Glycerate kinase I"/>
    <property type="match status" value="1"/>
</dbReference>
<evidence type="ECO:0000256" key="3">
    <source>
        <dbReference type="ARBA" id="ARBA00022777"/>
    </source>
</evidence>
<dbReference type="EMBL" id="ABYJ02000081">
    <property type="protein sequence ID" value="EEV01302.1"/>
    <property type="molecule type" value="Genomic_DNA"/>
</dbReference>
<dbReference type="InterPro" id="IPR018197">
    <property type="entry name" value="Glycerate_kinase_RE-like"/>
</dbReference>
<protein>
    <submittedName>
        <fullName evidence="5">Glycerate kinase</fullName>
        <ecNumber evidence="5">2.7.1.31</ecNumber>
    </submittedName>
</protein>
<evidence type="ECO:0000256" key="4">
    <source>
        <dbReference type="PIRNR" id="PIRNR006078"/>
    </source>
</evidence>
<dbReference type="InterPro" id="IPR018193">
    <property type="entry name" value="Glyc_kinase_flavodox-like_fold"/>
</dbReference>
<gene>
    <name evidence="5" type="ORF">ROSINTL182_06780</name>
</gene>
<keyword evidence="3 4" id="KW-0418">Kinase</keyword>
<keyword evidence="2 4" id="KW-0808">Transferase</keyword>
<dbReference type="NCBIfam" id="TIGR00045">
    <property type="entry name" value="glycerate kinase"/>
    <property type="match status" value="1"/>
</dbReference>
<evidence type="ECO:0000256" key="2">
    <source>
        <dbReference type="ARBA" id="ARBA00022679"/>
    </source>
</evidence>
<dbReference type="PIRSF" id="PIRSF006078">
    <property type="entry name" value="GlxK"/>
    <property type="match status" value="1"/>
</dbReference>
<comment type="similarity">
    <text evidence="1 4">Belongs to the glycerate kinase type-1 family.</text>
</comment>
<dbReference type="GO" id="GO:0008887">
    <property type="term" value="F:glycerate kinase activity"/>
    <property type="evidence" value="ECO:0007669"/>
    <property type="project" value="UniProtKB-UniRule"/>
</dbReference>